<keyword evidence="5" id="KW-0735">Signal-anchor</keyword>
<keyword evidence="4" id="KW-0812">Transmembrane</keyword>
<sequence>MEPAWHVWRSLPHYSAHVLHMSVRDMVRSIFKCDMSVFDTYIESDKNVSDLFQWYSSRALCSLPACDAFSPYIINQTACRKLCGDYLISKVGELCDKYSHIVVKEVRFFDITVLYPLLKDPSLNLKILHLVRDPRAVGKSREQAPRALAGDNGIVLNTNGTKLNDTNYEVLGKICSSHVKMYRTASYKAPPFLKDKYMLVRYEDLVRNPLSKVEEMYKFVNLKLTDQLTQWIHNITHGEGPRKRSEAFETTSRNALNISELWRTILPFQKVSRIQEVCKDALTSFMYHFMNSEAEQKDMSKDFILPMKNKLK</sequence>
<evidence type="ECO:0000313" key="14">
    <source>
        <dbReference type="Proteomes" id="UP000824782"/>
    </source>
</evidence>
<dbReference type="GO" id="GO:0006790">
    <property type="term" value="P:sulfur compound metabolic process"/>
    <property type="evidence" value="ECO:0007669"/>
    <property type="project" value="TreeGrafter"/>
</dbReference>
<evidence type="ECO:0000256" key="4">
    <source>
        <dbReference type="ARBA" id="ARBA00022692"/>
    </source>
</evidence>
<evidence type="ECO:0000256" key="9">
    <source>
        <dbReference type="ARBA" id="ARBA00023180"/>
    </source>
</evidence>
<keyword evidence="6" id="KW-1133">Transmembrane helix</keyword>
<evidence type="ECO:0000259" key="12">
    <source>
        <dbReference type="Pfam" id="PF00685"/>
    </source>
</evidence>
<evidence type="ECO:0000313" key="13">
    <source>
        <dbReference type="EMBL" id="KAG8563203.1"/>
    </source>
</evidence>
<accession>A0AAV7AYL1</accession>
<comment type="similarity">
    <text evidence="2">Belongs to the sulfotransferase 1 family. Gal/GlcNAc/GalNAc subfamily.</text>
</comment>
<evidence type="ECO:0000256" key="3">
    <source>
        <dbReference type="ARBA" id="ARBA00022679"/>
    </source>
</evidence>
<evidence type="ECO:0000256" key="6">
    <source>
        <dbReference type="ARBA" id="ARBA00022989"/>
    </source>
</evidence>
<keyword evidence="7" id="KW-0333">Golgi apparatus</keyword>
<keyword evidence="10" id="KW-0119">Carbohydrate metabolism</keyword>
<keyword evidence="9" id="KW-0325">Glycoprotein</keyword>
<dbReference type="Pfam" id="PF00685">
    <property type="entry name" value="Sulfotransfer_1"/>
    <property type="match status" value="1"/>
</dbReference>
<organism evidence="13 14">
    <name type="scientific">Engystomops pustulosus</name>
    <name type="common">Tungara frog</name>
    <name type="synonym">Physalaemus pustulosus</name>
    <dbReference type="NCBI Taxonomy" id="76066"/>
    <lineage>
        <taxon>Eukaryota</taxon>
        <taxon>Metazoa</taxon>
        <taxon>Chordata</taxon>
        <taxon>Craniata</taxon>
        <taxon>Vertebrata</taxon>
        <taxon>Euteleostomi</taxon>
        <taxon>Amphibia</taxon>
        <taxon>Batrachia</taxon>
        <taxon>Anura</taxon>
        <taxon>Neobatrachia</taxon>
        <taxon>Hyloidea</taxon>
        <taxon>Leptodactylidae</taxon>
        <taxon>Leiuperinae</taxon>
        <taxon>Engystomops</taxon>
    </lineage>
</organism>
<dbReference type="EMBL" id="WNYA01000007">
    <property type="protein sequence ID" value="KAG8563203.1"/>
    <property type="molecule type" value="Genomic_DNA"/>
</dbReference>
<evidence type="ECO:0000256" key="8">
    <source>
        <dbReference type="ARBA" id="ARBA00023136"/>
    </source>
</evidence>
<dbReference type="GO" id="GO:0001517">
    <property type="term" value="F:N-acetylglucosamine 6-O-sulfotransferase activity"/>
    <property type="evidence" value="ECO:0007669"/>
    <property type="project" value="UniProtKB-ARBA"/>
</dbReference>
<dbReference type="Proteomes" id="UP000824782">
    <property type="component" value="Unassembled WGS sequence"/>
</dbReference>
<reference evidence="13" key="1">
    <citation type="thesis" date="2020" institute="ProQuest LLC" country="789 East Eisenhower Parkway, Ann Arbor, MI, USA">
        <title>Comparative Genomics and Chromosome Evolution.</title>
        <authorList>
            <person name="Mudd A.B."/>
        </authorList>
    </citation>
    <scope>NUCLEOTIDE SEQUENCE</scope>
    <source>
        <strain evidence="13">237g6f4</strain>
        <tissue evidence="13">Blood</tissue>
    </source>
</reference>
<dbReference type="InterPro" id="IPR000863">
    <property type="entry name" value="Sulfotransferase_dom"/>
</dbReference>
<dbReference type="PANTHER" id="PTHR10704:SF4">
    <property type="entry name" value="CARBOHYDRATE SULFOTRANSFERASE 6"/>
    <property type="match status" value="1"/>
</dbReference>
<comment type="caution">
    <text evidence="13">The sequence shown here is derived from an EMBL/GenBank/DDBJ whole genome shotgun (WGS) entry which is preliminary data.</text>
</comment>
<dbReference type="Gene3D" id="3.40.50.300">
    <property type="entry name" value="P-loop containing nucleotide triphosphate hydrolases"/>
    <property type="match status" value="1"/>
</dbReference>
<evidence type="ECO:0000256" key="5">
    <source>
        <dbReference type="ARBA" id="ARBA00022968"/>
    </source>
</evidence>
<dbReference type="SUPFAM" id="SSF52540">
    <property type="entry name" value="P-loop containing nucleoside triphosphate hydrolases"/>
    <property type="match status" value="1"/>
</dbReference>
<dbReference type="PANTHER" id="PTHR10704">
    <property type="entry name" value="CARBOHYDRATE SULFOTRANSFERASE"/>
    <property type="match status" value="1"/>
</dbReference>
<evidence type="ECO:0000256" key="10">
    <source>
        <dbReference type="ARBA" id="ARBA00023277"/>
    </source>
</evidence>
<evidence type="ECO:0000256" key="11">
    <source>
        <dbReference type="RuleBase" id="RU361155"/>
    </source>
</evidence>
<keyword evidence="8" id="KW-0472">Membrane</keyword>
<gene>
    <name evidence="13" type="ORF">GDO81_015975</name>
</gene>
<comment type="subcellular location">
    <subcellularLocation>
        <location evidence="1">Golgi apparatus membrane</location>
        <topology evidence="1">Single-pass type II membrane protein</topology>
    </subcellularLocation>
</comment>
<dbReference type="GO" id="GO:0000139">
    <property type="term" value="C:Golgi membrane"/>
    <property type="evidence" value="ECO:0007669"/>
    <property type="project" value="UniProtKB-SubCell"/>
</dbReference>
<proteinExistence type="inferred from homology"/>
<feature type="domain" description="Sulfotransferase" evidence="12">
    <location>
        <begin position="122"/>
        <end position="283"/>
    </location>
</feature>
<dbReference type="AlphaFoldDB" id="A0AAV7AYL1"/>
<dbReference type="InterPro" id="IPR027417">
    <property type="entry name" value="P-loop_NTPase"/>
</dbReference>
<protein>
    <recommendedName>
        <fullName evidence="11">Sulfotransferase</fullName>
        <ecNumber evidence="11">2.8.2.-</ecNumber>
    </recommendedName>
</protein>
<keyword evidence="14" id="KW-1185">Reference proteome</keyword>
<keyword evidence="3 11" id="KW-0808">Transferase</keyword>
<evidence type="ECO:0000256" key="7">
    <source>
        <dbReference type="ARBA" id="ARBA00023034"/>
    </source>
</evidence>
<dbReference type="FunFam" id="3.40.50.300:FF:000703">
    <property type="entry name" value="Sulfotransferase"/>
    <property type="match status" value="1"/>
</dbReference>
<dbReference type="GO" id="GO:0006044">
    <property type="term" value="P:N-acetylglucosamine metabolic process"/>
    <property type="evidence" value="ECO:0007669"/>
    <property type="project" value="TreeGrafter"/>
</dbReference>
<name>A0AAV7AYL1_ENGPU</name>
<dbReference type="EC" id="2.8.2.-" evidence="11"/>
<dbReference type="InterPro" id="IPR051135">
    <property type="entry name" value="Gal/GlcNAc/GalNAc_ST"/>
</dbReference>
<evidence type="ECO:0000256" key="1">
    <source>
        <dbReference type="ARBA" id="ARBA00004323"/>
    </source>
</evidence>
<evidence type="ECO:0000256" key="2">
    <source>
        <dbReference type="ARBA" id="ARBA00005530"/>
    </source>
</evidence>